<accession>A0A0L7RHN7</accession>
<protein>
    <submittedName>
        <fullName evidence="1">Uncharacterized protein</fullName>
    </submittedName>
</protein>
<keyword evidence="2" id="KW-1185">Reference proteome</keyword>
<evidence type="ECO:0000313" key="2">
    <source>
        <dbReference type="Proteomes" id="UP000053825"/>
    </source>
</evidence>
<gene>
    <name evidence="1" type="ORF">WH47_02811</name>
</gene>
<dbReference type="EMBL" id="KQ414590">
    <property type="protein sequence ID" value="KOC70308.1"/>
    <property type="molecule type" value="Genomic_DNA"/>
</dbReference>
<proteinExistence type="predicted"/>
<reference evidence="1 2" key="1">
    <citation type="submission" date="2015-07" db="EMBL/GenBank/DDBJ databases">
        <title>The genome of Habropoda laboriosa.</title>
        <authorList>
            <person name="Pan H."/>
            <person name="Kapheim K."/>
        </authorList>
    </citation>
    <scope>NUCLEOTIDE SEQUENCE [LARGE SCALE GENOMIC DNA]</scope>
    <source>
        <strain evidence="1">0110345459</strain>
    </source>
</reference>
<evidence type="ECO:0000313" key="1">
    <source>
        <dbReference type="EMBL" id="KOC70308.1"/>
    </source>
</evidence>
<sequence>MHVTHSGLPLIASLGTKLSPSTMYLRNVVLIPLSRDSSSIYLLTVRTHNVFNIPRHSLVHLPKEL</sequence>
<organism evidence="1 2">
    <name type="scientific">Habropoda laboriosa</name>
    <dbReference type="NCBI Taxonomy" id="597456"/>
    <lineage>
        <taxon>Eukaryota</taxon>
        <taxon>Metazoa</taxon>
        <taxon>Ecdysozoa</taxon>
        <taxon>Arthropoda</taxon>
        <taxon>Hexapoda</taxon>
        <taxon>Insecta</taxon>
        <taxon>Pterygota</taxon>
        <taxon>Neoptera</taxon>
        <taxon>Endopterygota</taxon>
        <taxon>Hymenoptera</taxon>
        <taxon>Apocrita</taxon>
        <taxon>Aculeata</taxon>
        <taxon>Apoidea</taxon>
        <taxon>Anthophila</taxon>
        <taxon>Apidae</taxon>
        <taxon>Habropoda</taxon>
    </lineage>
</organism>
<dbReference type="AlphaFoldDB" id="A0A0L7RHN7"/>
<dbReference type="Proteomes" id="UP000053825">
    <property type="component" value="Unassembled WGS sequence"/>
</dbReference>
<name>A0A0L7RHN7_9HYME</name>